<evidence type="ECO:0000313" key="2">
    <source>
        <dbReference type="Proteomes" id="UP000594263"/>
    </source>
</evidence>
<evidence type="ECO:0000313" key="1">
    <source>
        <dbReference type="EnsemblPlants" id="Kaladp0018s0094.1.v1.1"/>
    </source>
</evidence>
<accession>A0A7N0ZR71</accession>
<dbReference type="EnsemblPlants" id="Kaladp0018s0094.1.v1.1">
    <property type="protein sequence ID" value="Kaladp0018s0094.1.v1.1"/>
    <property type="gene ID" value="Kaladp0018s0094.v1.1"/>
</dbReference>
<proteinExistence type="predicted"/>
<sequence>MAMSEKVWKLVYPGMPGLDDRVINPLTYLERARKAARAAVYGEVMKRCGKEGLKVDVLWSEGMDHVFHLIDPDCEEAKQMMKKVVAFIKLTE</sequence>
<organism evidence="1 2">
    <name type="scientific">Kalanchoe fedtschenkoi</name>
    <name type="common">Lavender scallops</name>
    <name type="synonym">South American air plant</name>
    <dbReference type="NCBI Taxonomy" id="63787"/>
    <lineage>
        <taxon>Eukaryota</taxon>
        <taxon>Viridiplantae</taxon>
        <taxon>Streptophyta</taxon>
        <taxon>Embryophyta</taxon>
        <taxon>Tracheophyta</taxon>
        <taxon>Spermatophyta</taxon>
        <taxon>Magnoliopsida</taxon>
        <taxon>eudicotyledons</taxon>
        <taxon>Gunneridae</taxon>
        <taxon>Pentapetalae</taxon>
        <taxon>Saxifragales</taxon>
        <taxon>Crassulaceae</taxon>
        <taxon>Kalanchoe</taxon>
    </lineage>
</organism>
<dbReference type="SUPFAM" id="SSF53474">
    <property type="entry name" value="alpha/beta-Hydrolases"/>
    <property type="match status" value="1"/>
</dbReference>
<dbReference type="AlphaFoldDB" id="A0A7N0ZR71"/>
<protein>
    <recommendedName>
        <fullName evidence="3">Alpha/beta hydrolase fold-3 domain-containing protein</fullName>
    </recommendedName>
</protein>
<reference evidence="1" key="1">
    <citation type="submission" date="2021-01" db="UniProtKB">
        <authorList>
            <consortium name="EnsemblPlants"/>
        </authorList>
    </citation>
    <scope>IDENTIFICATION</scope>
</reference>
<dbReference type="Gramene" id="Kaladp0018s0094.1.v1.1">
    <property type="protein sequence ID" value="Kaladp0018s0094.1.v1.1"/>
    <property type="gene ID" value="Kaladp0018s0094.v1.1"/>
</dbReference>
<dbReference type="Proteomes" id="UP000594263">
    <property type="component" value="Unplaced"/>
</dbReference>
<evidence type="ECO:0008006" key="3">
    <source>
        <dbReference type="Google" id="ProtNLM"/>
    </source>
</evidence>
<dbReference type="InterPro" id="IPR029058">
    <property type="entry name" value="AB_hydrolase_fold"/>
</dbReference>
<dbReference type="Gene3D" id="3.40.50.1820">
    <property type="entry name" value="alpha/beta hydrolase"/>
    <property type="match status" value="1"/>
</dbReference>
<name>A0A7N0ZR71_KALFE</name>
<keyword evidence="2" id="KW-1185">Reference proteome</keyword>